<dbReference type="Gene3D" id="3.40.50.150">
    <property type="entry name" value="Vaccinia Virus protein VP39"/>
    <property type="match status" value="1"/>
</dbReference>
<feature type="chain" id="PRO_5040916445" evidence="5">
    <location>
        <begin position="22"/>
        <end position="307"/>
    </location>
</feature>
<evidence type="ECO:0000256" key="2">
    <source>
        <dbReference type="ARBA" id="ARBA00022603"/>
    </source>
</evidence>
<dbReference type="PANTHER" id="PTHR10867:SF17">
    <property type="entry name" value="NICOTINAMIDE N-METHYLTRANSFERASE"/>
    <property type="match status" value="1"/>
</dbReference>
<dbReference type="Pfam" id="PF01234">
    <property type="entry name" value="NNMT_PNMT_TEMT"/>
    <property type="match status" value="1"/>
</dbReference>
<dbReference type="PANTHER" id="PTHR10867">
    <property type="entry name" value="NNMT/PNMT/TEMT FAMILY MEMBER"/>
    <property type="match status" value="1"/>
</dbReference>
<dbReference type="Proteomes" id="UP000192578">
    <property type="component" value="Unassembled WGS sequence"/>
</dbReference>
<keyword evidence="3" id="KW-0808">Transferase</keyword>
<proteinExistence type="inferred from homology"/>
<evidence type="ECO:0000313" key="7">
    <source>
        <dbReference type="Proteomes" id="UP000192578"/>
    </source>
</evidence>
<organism evidence="6 7">
    <name type="scientific">Hypsibius exemplaris</name>
    <name type="common">Freshwater tardigrade</name>
    <dbReference type="NCBI Taxonomy" id="2072580"/>
    <lineage>
        <taxon>Eukaryota</taxon>
        <taxon>Metazoa</taxon>
        <taxon>Ecdysozoa</taxon>
        <taxon>Tardigrada</taxon>
        <taxon>Eutardigrada</taxon>
        <taxon>Parachela</taxon>
        <taxon>Hypsibioidea</taxon>
        <taxon>Hypsibiidae</taxon>
        <taxon>Hypsibius</taxon>
    </lineage>
</organism>
<evidence type="ECO:0000256" key="4">
    <source>
        <dbReference type="ARBA" id="ARBA00022691"/>
    </source>
</evidence>
<name>A0A9X6RJU1_HYPEX</name>
<keyword evidence="5" id="KW-0732">Signal</keyword>
<dbReference type="CDD" id="cd02440">
    <property type="entry name" value="AdoMet_MTases"/>
    <property type="match status" value="1"/>
</dbReference>
<dbReference type="PROSITE" id="PS51681">
    <property type="entry name" value="SAM_MT_NNMT_PNMT_TEMT"/>
    <property type="match status" value="1"/>
</dbReference>
<sequence length="307" mass="34211">MAIRNCIVFLLLAFVARNTLCQNITPFFTAADYQQNFNPLEYLDVYYNLSSQHSDFNKWSLVELKALIEKLPNGSGRLLEIGSGGVISRLISAAHNFTQITVCDRSEKVLDEVRAFVAKNSTFDWSSTFRFVADLHGEPDSTKMETQLRGAIKDIRKCDVTQADLFAPSTAEVPAVDLVLSAFTLEYATQTVADFSTALQRITDRFIKPGGAIILIVSLEETYWHINNNTFHTLFIKKSHVEAALKAAGLEDLDVREFNLQSHQPVSLTENAVVSTPVPTCERCDYDAAGVLIAKGVKRMREIKIPA</sequence>
<evidence type="ECO:0000313" key="6">
    <source>
        <dbReference type="EMBL" id="OWA50478.1"/>
    </source>
</evidence>
<dbReference type="AlphaFoldDB" id="A0A9X6RJU1"/>
<dbReference type="EMBL" id="MTYJ01000193">
    <property type="protein sequence ID" value="OWA50478.1"/>
    <property type="molecule type" value="Genomic_DNA"/>
</dbReference>
<evidence type="ECO:0000256" key="1">
    <source>
        <dbReference type="ARBA" id="ARBA00007996"/>
    </source>
</evidence>
<dbReference type="InterPro" id="IPR029063">
    <property type="entry name" value="SAM-dependent_MTases_sf"/>
</dbReference>
<reference evidence="7" key="1">
    <citation type="submission" date="2017-01" db="EMBL/GenBank/DDBJ databases">
        <title>Comparative genomics of anhydrobiosis in the tardigrade Hypsibius dujardini.</title>
        <authorList>
            <person name="Yoshida Y."/>
            <person name="Koutsovoulos G."/>
            <person name="Laetsch D."/>
            <person name="Stevens L."/>
            <person name="Kumar S."/>
            <person name="Horikawa D."/>
            <person name="Ishino K."/>
            <person name="Komine S."/>
            <person name="Tomita M."/>
            <person name="Blaxter M."/>
            <person name="Arakawa K."/>
        </authorList>
    </citation>
    <scope>NUCLEOTIDE SEQUENCE [LARGE SCALE GENOMIC DNA]</scope>
    <source>
        <strain evidence="7">Z151</strain>
    </source>
</reference>
<evidence type="ECO:0000256" key="5">
    <source>
        <dbReference type="SAM" id="SignalP"/>
    </source>
</evidence>
<evidence type="ECO:0000256" key="3">
    <source>
        <dbReference type="ARBA" id="ARBA00022679"/>
    </source>
</evidence>
<dbReference type="GO" id="GO:0008170">
    <property type="term" value="F:N-methyltransferase activity"/>
    <property type="evidence" value="ECO:0007669"/>
    <property type="project" value="TreeGrafter"/>
</dbReference>
<dbReference type="OrthoDB" id="10050085at2759"/>
<comment type="caution">
    <text evidence="6">The sequence shown here is derived from an EMBL/GenBank/DDBJ whole genome shotgun (WGS) entry which is preliminary data.</text>
</comment>
<feature type="signal peptide" evidence="5">
    <location>
        <begin position="1"/>
        <end position="21"/>
    </location>
</feature>
<dbReference type="InterPro" id="IPR000940">
    <property type="entry name" value="NNMT_TEMT_trans"/>
</dbReference>
<comment type="similarity">
    <text evidence="1">Belongs to the class I-like SAM-binding methyltransferase superfamily. NNMT/PNMT/TEMT family.</text>
</comment>
<keyword evidence="7" id="KW-1185">Reference proteome</keyword>
<dbReference type="SUPFAM" id="SSF53335">
    <property type="entry name" value="S-adenosyl-L-methionine-dependent methyltransferases"/>
    <property type="match status" value="1"/>
</dbReference>
<dbReference type="GO" id="GO:0005829">
    <property type="term" value="C:cytosol"/>
    <property type="evidence" value="ECO:0007669"/>
    <property type="project" value="TreeGrafter"/>
</dbReference>
<keyword evidence="4" id="KW-0949">S-adenosyl-L-methionine</keyword>
<gene>
    <name evidence="6" type="ORF">BV898_14992</name>
</gene>
<dbReference type="GO" id="GO:0032259">
    <property type="term" value="P:methylation"/>
    <property type="evidence" value="ECO:0007669"/>
    <property type="project" value="UniProtKB-KW"/>
</dbReference>
<protein>
    <submittedName>
        <fullName evidence="6">Nicotinamide N-methyltransferase</fullName>
    </submittedName>
</protein>
<keyword evidence="2" id="KW-0489">Methyltransferase</keyword>
<accession>A0A9X6RJU1</accession>